<reference evidence="1" key="2">
    <citation type="submission" date="2011-02" db="EMBL/GenBank/DDBJ databases">
        <authorList>
            <person name="MacLean D."/>
        </authorList>
    </citation>
    <scope>NUCLEOTIDE SEQUENCE</scope>
</reference>
<dbReference type="AlphaFoldDB" id="F0WWK0"/>
<dbReference type="EMBL" id="FR824368">
    <property type="protein sequence ID" value="CCA25823.1"/>
    <property type="molecule type" value="Genomic_DNA"/>
</dbReference>
<dbReference type="InterPro" id="IPR006912">
    <property type="entry name" value="Harbinger_derived_prot"/>
</dbReference>
<reference evidence="1" key="1">
    <citation type="journal article" date="2011" name="PLoS Biol.">
        <title>Gene gain and loss during evolution of obligate parasitism in the white rust pathogen of Arabidopsis thaliana.</title>
        <authorList>
            <person name="Kemen E."/>
            <person name="Gardiner A."/>
            <person name="Schultz-Larsen T."/>
            <person name="Kemen A.C."/>
            <person name="Balmuth A.L."/>
            <person name="Robert-Seilaniantz A."/>
            <person name="Bailey K."/>
            <person name="Holub E."/>
            <person name="Studholme D.J."/>
            <person name="Maclean D."/>
            <person name="Jones J.D."/>
        </authorList>
    </citation>
    <scope>NUCLEOTIDE SEQUENCE</scope>
</reference>
<proteinExistence type="predicted"/>
<evidence type="ECO:0000313" key="1">
    <source>
        <dbReference type="EMBL" id="CCA25823.1"/>
    </source>
</evidence>
<organism evidence="1">
    <name type="scientific">Albugo laibachii Nc14</name>
    <dbReference type="NCBI Taxonomy" id="890382"/>
    <lineage>
        <taxon>Eukaryota</taxon>
        <taxon>Sar</taxon>
        <taxon>Stramenopiles</taxon>
        <taxon>Oomycota</taxon>
        <taxon>Peronosporomycetes</taxon>
        <taxon>Albuginales</taxon>
        <taxon>Albuginaceae</taxon>
        <taxon>Albugo</taxon>
    </lineage>
</organism>
<dbReference type="PANTHER" id="PTHR47150:SF7">
    <property type="entry name" value="NUCLEASE"/>
    <property type="match status" value="1"/>
</dbReference>
<dbReference type="Pfam" id="PF04827">
    <property type="entry name" value="Plant_tran"/>
    <property type="match status" value="1"/>
</dbReference>
<dbReference type="HOGENOM" id="CLU_1663911_0_0_1"/>
<name>F0WWK0_9STRA</name>
<accession>F0WWK0</accession>
<sequence>MAETTALESLKRFCFAVVDSLGDEYLRAPTTQYLSRLLRIGEERGFPGMLGSLNCMHWRWKNCPETSWAGQFTGKEKALTIVLEAVADYEAWMWHLFFGMPGSHNHINVLDRSHLFTDLTDGRAPSVSY</sequence>
<dbReference type="PANTHER" id="PTHR47150">
    <property type="entry name" value="OS12G0169200 PROTEIN"/>
    <property type="match status" value="1"/>
</dbReference>
<protein>
    <submittedName>
        <fullName evidence="1">F21J9.3 putative</fullName>
    </submittedName>
</protein>
<gene>
    <name evidence="1" type="primary">AlNc14C323G10611</name>
    <name evidence="1" type="ORF">ALNC14_119670</name>
</gene>